<name>A0A8J2HS17_COTCN</name>
<dbReference type="OrthoDB" id="565904at2759"/>
<gene>
    <name evidence="2" type="ORF">HICCMSTLAB_LOCUS13624</name>
</gene>
<dbReference type="AlphaFoldDB" id="A0A8J2HS17"/>
<dbReference type="Gene3D" id="2.40.128.20">
    <property type="match status" value="1"/>
</dbReference>
<feature type="chain" id="PRO_5035253480" evidence="1">
    <location>
        <begin position="19"/>
        <end position="139"/>
    </location>
</feature>
<accession>A0A8J2HS17</accession>
<feature type="signal peptide" evidence="1">
    <location>
        <begin position="1"/>
        <end position="18"/>
    </location>
</feature>
<evidence type="ECO:0000256" key="1">
    <source>
        <dbReference type="SAM" id="SignalP"/>
    </source>
</evidence>
<comment type="caution">
    <text evidence="2">The sequence shown here is derived from an EMBL/GenBank/DDBJ whole genome shotgun (WGS) entry which is preliminary data.</text>
</comment>
<evidence type="ECO:0000313" key="3">
    <source>
        <dbReference type="Proteomes" id="UP000786811"/>
    </source>
</evidence>
<protein>
    <submittedName>
        <fullName evidence="2">Uncharacterized protein</fullName>
    </submittedName>
</protein>
<evidence type="ECO:0000313" key="2">
    <source>
        <dbReference type="EMBL" id="CAG5108988.1"/>
    </source>
</evidence>
<organism evidence="2 3">
    <name type="scientific">Cotesia congregata</name>
    <name type="common">Parasitoid wasp</name>
    <name type="synonym">Apanteles congregatus</name>
    <dbReference type="NCBI Taxonomy" id="51543"/>
    <lineage>
        <taxon>Eukaryota</taxon>
        <taxon>Metazoa</taxon>
        <taxon>Ecdysozoa</taxon>
        <taxon>Arthropoda</taxon>
        <taxon>Hexapoda</taxon>
        <taxon>Insecta</taxon>
        <taxon>Pterygota</taxon>
        <taxon>Neoptera</taxon>
        <taxon>Endopterygota</taxon>
        <taxon>Hymenoptera</taxon>
        <taxon>Apocrita</taxon>
        <taxon>Ichneumonoidea</taxon>
        <taxon>Braconidae</taxon>
        <taxon>Microgastrinae</taxon>
        <taxon>Cotesia</taxon>
    </lineage>
</organism>
<keyword evidence="3" id="KW-1185">Reference proteome</keyword>
<sequence length="139" mass="15325">MLYYLIAFCSIAGLGAHAQNPQLGSCPSIKFSRVDPYQMTGQWFDYGRSNDNPTNGETCGYDHWNPSVNGSSKLVLSAHSAYLGNYGDVVGDISFISDNSYIFSFEIPNVGLISVYHAILEVDYNNFVIYYSCTNQGSS</sequence>
<dbReference type="InterPro" id="IPR012674">
    <property type="entry name" value="Calycin"/>
</dbReference>
<dbReference type="SUPFAM" id="SSF50814">
    <property type="entry name" value="Lipocalins"/>
    <property type="match status" value="1"/>
</dbReference>
<dbReference type="Proteomes" id="UP000786811">
    <property type="component" value="Unassembled WGS sequence"/>
</dbReference>
<keyword evidence="1" id="KW-0732">Signal</keyword>
<proteinExistence type="predicted"/>
<reference evidence="2" key="1">
    <citation type="submission" date="2021-04" db="EMBL/GenBank/DDBJ databases">
        <authorList>
            <person name="Chebbi M.A.C M."/>
        </authorList>
    </citation>
    <scope>NUCLEOTIDE SEQUENCE</scope>
</reference>
<dbReference type="EMBL" id="CAJNRD030001124">
    <property type="protein sequence ID" value="CAG5108988.1"/>
    <property type="molecule type" value="Genomic_DNA"/>
</dbReference>